<dbReference type="InterPro" id="IPR010530">
    <property type="entry name" value="B12D"/>
</dbReference>
<keyword evidence="3" id="KW-1185">Reference proteome</keyword>
<evidence type="ECO:0000313" key="2">
    <source>
        <dbReference type="EMBL" id="KAH0869932.1"/>
    </source>
</evidence>
<evidence type="ECO:0000256" key="1">
    <source>
        <dbReference type="SAM" id="MobiDB-lite"/>
    </source>
</evidence>
<name>A0ABQ7YP76_BRANA</name>
<protein>
    <submittedName>
        <fullName evidence="2">Uncharacterized protein</fullName>
    </submittedName>
</protein>
<evidence type="ECO:0000313" key="3">
    <source>
        <dbReference type="Proteomes" id="UP000824890"/>
    </source>
</evidence>
<proteinExistence type="predicted"/>
<feature type="region of interest" description="Disordered" evidence="1">
    <location>
        <begin position="122"/>
        <end position="150"/>
    </location>
</feature>
<gene>
    <name evidence="2" type="ORF">HID58_076954</name>
</gene>
<reference evidence="2 3" key="1">
    <citation type="submission" date="2021-05" db="EMBL/GenBank/DDBJ databases">
        <title>Genome Assembly of Synthetic Allotetraploid Brassica napus Reveals Homoeologous Exchanges between Subgenomes.</title>
        <authorList>
            <person name="Davis J.T."/>
        </authorList>
    </citation>
    <scope>NUCLEOTIDE SEQUENCE [LARGE SCALE GENOMIC DNA]</scope>
    <source>
        <strain evidence="3">cv. Da-Ae</strain>
        <tissue evidence="2">Seedling</tissue>
    </source>
</reference>
<dbReference type="PANTHER" id="PTHR33417">
    <property type="entry name" value="G-BOX BINDING PROTEIN"/>
    <property type="match status" value="1"/>
</dbReference>
<feature type="region of interest" description="Disordered" evidence="1">
    <location>
        <begin position="84"/>
        <end position="104"/>
    </location>
</feature>
<organism evidence="2 3">
    <name type="scientific">Brassica napus</name>
    <name type="common">Rape</name>
    <dbReference type="NCBI Taxonomy" id="3708"/>
    <lineage>
        <taxon>Eukaryota</taxon>
        <taxon>Viridiplantae</taxon>
        <taxon>Streptophyta</taxon>
        <taxon>Embryophyta</taxon>
        <taxon>Tracheophyta</taxon>
        <taxon>Spermatophyta</taxon>
        <taxon>Magnoliopsida</taxon>
        <taxon>eudicotyledons</taxon>
        <taxon>Gunneridae</taxon>
        <taxon>Pentapetalae</taxon>
        <taxon>rosids</taxon>
        <taxon>malvids</taxon>
        <taxon>Brassicales</taxon>
        <taxon>Brassicaceae</taxon>
        <taxon>Brassiceae</taxon>
        <taxon>Brassica</taxon>
    </lineage>
</organism>
<dbReference type="Proteomes" id="UP000824890">
    <property type="component" value="Unassembled WGS sequence"/>
</dbReference>
<accession>A0ABQ7YP76</accession>
<comment type="caution">
    <text evidence="2">The sequence shown here is derived from an EMBL/GenBank/DDBJ whole genome shotgun (WGS) entry which is preliminary data.</text>
</comment>
<sequence length="150" mass="16758">MGRWVRPEVYPLLGAMGFVTSMVVFQLTRNALLNPDCRSSKEEDDSELKTVLECVSVAFTTWSDSREIVTLNCDVDIQSAPRKLVETNPAASSGPERTASQDSKTVIDMDIHLHKIGGKALLKKEAKDEHDGPGEPTGKWKERLLFEQER</sequence>
<dbReference type="Pfam" id="PF06522">
    <property type="entry name" value="B12D"/>
    <property type="match status" value="1"/>
</dbReference>
<dbReference type="EMBL" id="JAGKQM010000017">
    <property type="protein sequence ID" value="KAH0869932.1"/>
    <property type="molecule type" value="Genomic_DNA"/>
</dbReference>